<keyword evidence="4" id="KW-1185">Reference proteome</keyword>
<feature type="coiled-coil region" evidence="1">
    <location>
        <begin position="296"/>
        <end position="330"/>
    </location>
</feature>
<keyword evidence="1" id="KW-0175">Coiled coil</keyword>
<evidence type="ECO:0000313" key="3">
    <source>
        <dbReference type="EMBL" id="QWG01667.1"/>
    </source>
</evidence>
<dbReference type="SUPFAM" id="SSF52540">
    <property type="entry name" value="P-loop containing nucleoside triphosphate hydrolases"/>
    <property type="match status" value="1"/>
</dbReference>
<gene>
    <name evidence="3" type="ORF">KMW28_18785</name>
</gene>
<dbReference type="InterPro" id="IPR045063">
    <property type="entry name" value="Dynamin_N"/>
</dbReference>
<dbReference type="Gene3D" id="3.40.50.300">
    <property type="entry name" value="P-loop containing nucleotide triphosphate hydrolases"/>
    <property type="match status" value="1"/>
</dbReference>
<protein>
    <submittedName>
        <fullName evidence="3">Dynamin family protein</fullName>
    </submittedName>
</protein>
<dbReference type="RefSeq" id="WP_169666922.1">
    <property type="nucleotide sequence ID" value="NZ_CP076132.1"/>
</dbReference>
<evidence type="ECO:0000259" key="2">
    <source>
        <dbReference type="Pfam" id="PF00350"/>
    </source>
</evidence>
<feature type="domain" description="Dynamin N-terminal" evidence="2">
    <location>
        <begin position="35"/>
        <end position="193"/>
    </location>
</feature>
<dbReference type="AlphaFoldDB" id="A0AAX1N382"/>
<evidence type="ECO:0000313" key="4">
    <source>
        <dbReference type="Proteomes" id="UP000678679"/>
    </source>
</evidence>
<dbReference type="KEGG" id="fya:KMW28_18785"/>
<dbReference type="InterPro" id="IPR051943">
    <property type="entry name" value="TRAFAC_Dynamin-like_GTPase"/>
</dbReference>
<reference evidence="3 4" key="1">
    <citation type="submission" date="2021-05" db="EMBL/GenBank/DDBJ databases">
        <title>Comparative genomic studies on the polysaccharide-degrading batcterial strains of the Flammeovirga genus.</title>
        <authorList>
            <person name="Zewei F."/>
            <person name="Zheng Z."/>
            <person name="Yu L."/>
            <person name="Ruyue G."/>
            <person name="Yanhong M."/>
            <person name="Yuanyuan C."/>
            <person name="Jingyan G."/>
            <person name="Wenjun H."/>
        </authorList>
    </citation>
    <scope>NUCLEOTIDE SEQUENCE [LARGE SCALE GENOMIC DNA]</scope>
    <source>
        <strain evidence="3 4">NBRC:100898</strain>
    </source>
</reference>
<dbReference type="PANTHER" id="PTHR43681:SF1">
    <property type="entry name" value="SARCALUMENIN"/>
    <property type="match status" value="1"/>
</dbReference>
<dbReference type="Proteomes" id="UP000678679">
    <property type="component" value="Chromosome 1"/>
</dbReference>
<name>A0AAX1N382_9BACT</name>
<dbReference type="PANTHER" id="PTHR43681">
    <property type="entry name" value="TRANSMEMBRANE GTPASE FZO"/>
    <property type="match status" value="1"/>
</dbReference>
<proteinExistence type="predicted"/>
<accession>A0AAX1N382</accession>
<organism evidence="3 4">
    <name type="scientific">Flammeovirga yaeyamensis</name>
    <dbReference type="NCBI Taxonomy" id="367791"/>
    <lineage>
        <taxon>Bacteria</taxon>
        <taxon>Pseudomonadati</taxon>
        <taxon>Bacteroidota</taxon>
        <taxon>Cytophagia</taxon>
        <taxon>Cytophagales</taxon>
        <taxon>Flammeovirgaceae</taxon>
        <taxon>Flammeovirga</taxon>
    </lineage>
</organism>
<dbReference type="Pfam" id="PF00350">
    <property type="entry name" value="Dynamin_N"/>
    <property type="match status" value="1"/>
</dbReference>
<sequence>MNTKDTILSISDKYELKNITEKINKFKATEENVNVAFLGEFSSGKTSLINALLKKKFLPMFDKPTTAVITEIKSGDKNKFEVVATDIDGSENRREISVSNLAEEVQKDSNNNRIEIEIKNTELLDEKTVLIDTPGVASINDTHSDVTYGYLPTVDVAFVVVNVNMGSISKGLEQFINQYPDDIKSKIYFVLTHVDTKSEAQVEKLENEFKTALSPIIANPKIFKVSSKKAIEGNTNNNTELYQRSGVAEIANVISNEIPQYKLEVQRKKENEFLKQCNKDLLVQLETIKDGLSYNSEEYDQEIKTISAELEKLQRAEKSLKQELQNTKNDITLNARRIAANITPEILSLMTQNGDISESIVKMVDGIQRQIELGLDSLEKVENPTLDEQIKNSVLQSIEQEFRGTFETANSISGIANMALTAYIGGGTGVAGNLLEMGIGKLLNDTAETSKSTSTTKSTNTNTAKGSSFKSMAGSFINQLNIIGRGKDFLLEKTMSDKINFSLQNKASEQVNIAFNYVEKSLSKVLDSEYLQPINEKQEALKAIRGQRNNSFDQIDASKQAIKNDIQQLQVLSL</sequence>
<dbReference type="EMBL" id="CP076132">
    <property type="protein sequence ID" value="QWG01667.1"/>
    <property type="molecule type" value="Genomic_DNA"/>
</dbReference>
<dbReference type="InterPro" id="IPR027417">
    <property type="entry name" value="P-loop_NTPase"/>
</dbReference>
<evidence type="ECO:0000256" key="1">
    <source>
        <dbReference type="SAM" id="Coils"/>
    </source>
</evidence>